<sequence>MRIGELAARTGVSVRSLRYYEEQHLLPAVRSSGGHRHYPEPAVHRVALIQHLFSAGLSSRTIGELMVHIDAGVSTPEARSRLIAERDRIERQMTELAEARDRLNEVIEVSYDPDAGCSFRPGPA</sequence>
<dbReference type="Proteomes" id="UP000239209">
    <property type="component" value="Unassembled WGS sequence"/>
</dbReference>
<accession>A0A2T0RQM9</accession>
<dbReference type="InterPro" id="IPR000551">
    <property type="entry name" value="MerR-type_HTH_dom"/>
</dbReference>
<dbReference type="SUPFAM" id="SSF46955">
    <property type="entry name" value="Putative DNA-binding domain"/>
    <property type="match status" value="1"/>
</dbReference>
<evidence type="ECO:0000256" key="2">
    <source>
        <dbReference type="SAM" id="Coils"/>
    </source>
</evidence>
<dbReference type="PANTHER" id="PTHR30204:SF97">
    <property type="entry name" value="MERR FAMILY REGULATORY PROTEIN"/>
    <property type="match status" value="1"/>
</dbReference>
<dbReference type="GO" id="GO:0003700">
    <property type="term" value="F:DNA-binding transcription factor activity"/>
    <property type="evidence" value="ECO:0007669"/>
    <property type="project" value="InterPro"/>
</dbReference>
<reference evidence="4 5" key="1">
    <citation type="submission" date="2018-03" db="EMBL/GenBank/DDBJ databases">
        <title>Genomic Encyclopedia of Archaeal and Bacterial Type Strains, Phase II (KMG-II): from individual species to whole genera.</title>
        <authorList>
            <person name="Goeker M."/>
        </authorList>
    </citation>
    <scope>NUCLEOTIDE SEQUENCE [LARGE SCALE GENOMIC DNA]</scope>
    <source>
        <strain evidence="4 5">DSM 45348</strain>
    </source>
</reference>
<evidence type="ECO:0000259" key="3">
    <source>
        <dbReference type="PROSITE" id="PS50937"/>
    </source>
</evidence>
<comment type="caution">
    <text evidence="4">The sequence shown here is derived from an EMBL/GenBank/DDBJ whole genome shotgun (WGS) entry which is preliminary data.</text>
</comment>
<dbReference type="PROSITE" id="PS00552">
    <property type="entry name" value="HTH_MERR_1"/>
    <property type="match status" value="1"/>
</dbReference>
<dbReference type="CDD" id="cd01282">
    <property type="entry name" value="HTH_MerR-like_sg3"/>
    <property type="match status" value="1"/>
</dbReference>
<protein>
    <submittedName>
        <fullName evidence="4">DNA-binding transcriptional MerR regulator</fullName>
    </submittedName>
</protein>
<name>A0A2T0RQM9_9ACTN</name>
<keyword evidence="1 4" id="KW-0238">DNA-binding</keyword>
<dbReference type="Pfam" id="PF13411">
    <property type="entry name" value="MerR_1"/>
    <property type="match status" value="1"/>
</dbReference>
<evidence type="ECO:0000313" key="5">
    <source>
        <dbReference type="Proteomes" id="UP000239209"/>
    </source>
</evidence>
<dbReference type="PANTHER" id="PTHR30204">
    <property type="entry name" value="REDOX-CYCLING DRUG-SENSING TRANSCRIPTIONAL ACTIVATOR SOXR"/>
    <property type="match status" value="1"/>
</dbReference>
<feature type="coiled-coil region" evidence="2">
    <location>
        <begin position="79"/>
        <end position="109"/>
    </location>
</feature>
<dbReference type="RefSeq" id="WP_106129702.1">
    <property type="nucleotide sequence ID" value="NZ_PVZG01000015.1"/>
</dbReference>
<dbReference type="GO" id="GO:0003677">
    <property type="term" value="F:DNA binding"/>
    <property type="evidence" value="ECO:0007669"/>
    <property type="project" value="UniProtKB-KW"/>
</dbReference>
<dbReference type="PRINTS" id="PR00040">
    <property type="entry name" value="HTHMERR"/>
</dbReference>
<evidence type="ECO:0000313" key="4">
    <source>
        <dbReference type="EMBL" id="PRY23410.1"/>
    </source>
</evidence>
<feature type="domain" description="HTH merR-type" evidence="3">
    <location>
        <begin position="1"/>
        <end position="68"/>
    </location>
</feature>
<dbReference type="SMART" id="SM00422">
    <property type="entry name" value="HTH_MERR"/>
    <property type="match status" value="1"/>
</dbReference>
<dbReference type="PROSITE" id="PS50937">
    <property type="entry name" value="HTH_MERR_2"/>
    <property type="match status" value="1"/>
</dbReference>
<gene>
    <name evidence="4" type="ORF">CLV70_115143</name>
</gene>
<evidence type="ECO:0000256" key="1">
    <source>
        <dbReference type="ARBA" id="ARBA00023125"/>
    </source>
</evidence>
<keyword evidence="5" id="KW-1185">Reference proteome</keyword>
<dbReference type="EMBL" id="PVZG01000015">
    <property type="protein sequence ID" value="PRY23410.1"/>
    <property type="molecule type" value="Genomic_DNA"/>
</dbReference>
<dbReference type="AlphaFoldDB" id="A0A2T0RQM9"/>
<dbReference type="InterPro" id="IPR047057">
    <property type="entry name" value="MerR_fam"/>
</dbReference>
<organism evidence="4 5">
    <name type="scientific">Pseudosporangium ferrugineum</name>
    <dbReference type="NCBI Taxonomy" id="439699"/>
    <lineage>
        <taxon>Bacteria</taxon>
        <taxon>Bacillati</taxon>
        <taxon>Actinomycetota</taxon>
        <taxon>Actinomycetes</taxon>
        <taxon>Micromonosporales</taxon>
        <taxon>Micromonosporaceae</taxon>
        <taxon>Pseudosporangium</taxon>
    </lineage>
</organism>
<proteinExistence type="predicted"/>
<dbReference type="InterPro" id="IPR009061">
    <property type="entry name" value="DNA-bd_dom_put_sf"/>
</dbReference>
<keyword evidence="2" id="KW-0175">Coiled coil</keyword>
<dbReference type="OrthoDB" id="3824912at2"/>
<dbReference type="Gene3D" id="1.10.1660.10">
    <property type="match status" value="1"/>
</dbReference>